<reference evidence="2 3" key="1">
    <citation type="submission" date="2019-01" db="EMBL/GenBank/DDBJ databases">
        <authorList>
            <person name="Chen W.-M."/>
        </authorList>
    </citation>
    <scope>NUCLEOTIDE SEQUENCE [LARGE SCALE GENOMIC DNA]</scope>
    <source>
        <strain evidence="2 3">FSY-9</strain>
    </source>
</reference>
<feature type="transmembrane region" description="Helical" evidence="1">
    <location>
        <begin position="113"/>
        <end position="139"/>
    </location>
</feature>
<dbReference type="AlphaFoldDB" id="A0A3S2Y7S5"/>
<dbReference type="RefSeq" id="WP_127708678.1">
    <property type="nucleotide sequence ID" value="NZ_SACO01000005.1"/>
</dbReference>
<keyword evidence="1" id="KW-0472">Membrane</keyword>
<proteinExistence type="predicted"/>
<feature type="transmembrane region" description="Helical" evidence="1">
    <location>
        <begin position="145"/>
        <end position="162"/>
    </location>
</feature>
<name>A0A3S2Y7S5_9SPHN</name>
<keyword evidence="3" id="KW-1185">Reference proteome</keyword>
<evidence type="ECO:0000313" key="2">
    <source>
        <dbReference type="EMBL" id="RVU05465.1"/>
    </source>
</evidence>
<gene>
    <name evidence="2" type="ORF">EOE18_09210</name>
</gene>
<feature type="transmembrane region" description="Helical" evidence="1">
    <location>
        <begin position="197"/>
        <end position="226"/>
    </location>
</feature>
<keyword evidence="1" id="KW-1133">Transmembrane helix</keyword>
<dbReference type="OrthoDB" id="7391073at2"/>
<sequence>MKRAIKLDSNQAWREAAALVMANRELLLTLAGVFFLVPRLAFALFMNEPPKPSASDPVAMAQAMEDYYLATLPFLLPMLVMQAVGTLGMLGLMGDRGAPTVGQALMQGVKGGATYIAAQIIMVVLLSVLGGTVIGLASISGQQGILLAAVALVVVGLFYLYLRTTLTAPVIAVERQRNPWAALRQSWRLTKGNVGRLLGFMGMAALLAVVAIYAGISISGVIGGLLGGPQAAHITAAVVSSLLTAVAAVYLCAMLTACYHQLSGETAETPRGVW</sequence>
<evidence type="ECO:0000256" key="1">
    <source>
        <dbReference type="SAM" id="Phobius"/>
    </source>
</evidence>
<dbReference type="EMBL" id="SACO01000005">
    <property type="protein sequence ID" value="RVU05465.1"/>
    <property type="molecule type" value="Genomic_DNA"/>
</dbReference>
<accession>A0A3S2Y7S5</accession>
<feature type="transmembrane region" description="Helical" evidence="1">
    <location>
        <begin position="232"/>
        <end position="253"/>
    </location>
</feature>
<dbReference type="Proteomes" id="UP000282837">
    <property type="component" value="Unassembled WGS sequence"/>
</dbReference>
<comment type="caution">
    <text evidence="2">The sequence shown here is derived from an EMBL/GenBank/DDBJ whole genome shotgun (WGS) entry which is preliminary data.</text>
</comment>
<evidence type="ECO:0000313" key="3">
    <source>
        <dbReference type="Proteomes" id="UP000282837"/>
    </source>
</evidence>
<feature type="transmembrane region" description="Helical" evidence="1">
    <location>
        <begin position="67"/>
        <end position="92"/>
    </location>
</feature>
<keyword evidence="1" id="KW-0812">Transmembrane</keyword>
<protein>
    <submittedName>
        <fullName evidence="2">Uncharacterized protein</fullName>
    </submittedName>
</protein>
<organism evidence="2 3">
    <name type="scientific">Novosphingobium umbonatum</name>
    <dbReference type="NCBI Taxonomy" id="1908524"/>
    <lineage>
        <taxon>Bacteria</taxon>
        <taxon>Pseudomonadati</taxon>
        <taxon>Pseudomonadota</taxon>
        <taxon>Alphaproteobacteria</taxon>
        <taxon>Sphingomonadales</taxon>
        <taxon>Sphingomonadaceae</taxon>
        <taxon>Novosphingobium</taxon>
    </lineage>
</organism>